<accession>A0ABV7WQH1</accession>
<dbReference type="RefSeq" id="WP_290280505.1">
    <property type="nucleotide sequence ID" value="NZ_JAUFQI010000001.1"/>
</dbReference>
<comment type="caution">
    <text evidence="3">The sequence shown here is derived from an EMBL/GenBank/DDBJ whole genome shotgun (WGS) entry which is preliminary data.</text>
</comment>
<dbReference type="PANTHER" id="PTHR10963">
    <property type="entry name" value="GLYCOSYL HYDROLASE-RELATED"/>
    <property type="match status" value="1"/>
</dbReference>
<dbReference type="PROSITE" id="PS51762">
    <property type="entry name" value="GH16_2"/>
    <property type="match status" value="1"/>
</dbReference>
<evidence type="ECO:0000313" key="3">
    <source>
        <dbReference type="EMBL" id="MFC3700790.1"/>
    </source>
</evidence>
<dbReference type="InterPro" id="IPR008979">
    <property type="entry name" value="Galactose-bd-like_sf"/>
</dbReference>
<proteinExistence type="inferred from homology"/>
<organism evidence="3 4">
    <name type="scientific">Reinekea marina</name>
    <dbReference type="NCBI Taxonomy" id="1310421"/>
    <lineage>
        <taxon>Bacteria</taxon>
        <taxon>Pseudomonadati</taxon>
        <taxon>Pseudomonadota</taxon>
        <taxon>Gammaproteobacteria</taxon>
        <taxon>Oceanospirillales</taxon>
        <taxon>Saccharospirillaceae</taxon>
        <taxon>Reinekea</taxon>
    </lineage>
</organism>
<dbReference type="EMBL" id="JBHRYN010000007">
    <property type="protein sequence ID" value="MFC3700790.1"/>
    <property type="molecule type" value="Genomic_DNA"/>
</dbReference>
<protein>
    <submittedName>
        <fullName evidence="3">Family 16 glycosylhydrolase</fullName>
    </submittedName>
</protein>
<evidence type="ECO:0000256" key="1">
    <source>
        <dbReference type="ARBA" id="ARBA00006865"/>
    </source>
</evidence>
<dbReference type="Pfam" id="PF00722">
    <property type="entry name" value="Glyco_hydro_16"/>
    <property type="match status" value="1"/>
</dbReference>
<feature type="domain" description="GH16" evidence="2">
    <location>
        <begin position="25"/>
        <end position="340"/>
    </location>
</feature>
<dbReference type="PROSITE" id="PS51257">
    <property type="entry name" value="PROKAR_LIPOPROTEIN"/>
    <property type="match status" value="1"/>
</dbReference>
<reference evidence="4" key="1">
    <citation type="journal article" date="2019" name="Int. J. Syst. Evol. Microbiol.">
        <title>The Global Catalogue of Microorganisms (GCM) 10K type strain sequencing project: providing services to taxonomists for standard genome sequencing and annotation.</title>
        <authorList>
            <consortium name="The Broad Institute Genomics Platform"/>
            <consortium name="The Broad Institute Genome Sequencing Center for Infectious Disease"/>
            <person name="Wu L."/>
            <person name="Ma J."/>
        </authorList>
    </citation>
    <scope>NUCLEOTIDE SEQUENCE [LARGE SCALE GENOMIC DNA]</scope>
    <source>
        <strain evidence="4">CECT 8288</strain>
    </source>
</reference>
<gene>
    <name evidence="3" type="ORF">ACFOND_03980</name>
</gene>
<dbReference type="InterPro" id="IPR050546">
    <property type="entry name" value="Glycosyl_Hydrlase_16"/>
</dbReference>
<dbReference type="Gene3D" id="2.60.120.430">
    <property type="entry name" value="Galactose-binding lectin"/>
    <property type="match status" value="3"/>
</dbReference>
<evidence type="ECO:0000259" key="2">
    <source>
        <dbReference type="PROSITE" id="PS51762"/>
    </source>
</evidence>
<dbReference type="InterPro" id="IPR013320">
    <property type="entry name" value="ConA-like_dom_sf"/>
</dbReference>
<dbReference type="InterPro" id="IPR000757">
    <property type="entry name" value="Beta-glucanase-like"/>
</dbReference>
<dbReference type="Gene3D" id="2.60.120.200">
    <property type="match status" value="1"/>
</dbReference>
<sequence length="866" mass="94989">MKNIKTKSTSLLAMSVVALTFISCKPFEKPFDPDKKGWTLVFSDEFDGQYIDDNKWAFEVNCWGGGNNEAQCYTDRPENAYVEDGVLTIKAIREAYTGPVYNPDDPRYDPSNMNTKSFTSARLRSVSPVEYIDGQPAQFNFENDWKYGRFEIRAKLPSGQGTWPAIWMLPTDWEFGGWAMSGEIDIMEAVNLKSTYVDEETGETKVENRVHGTLHYGRAWPGNVYSGVEYDFGDERINPSDDFHIYSIEWEEGAIRWFVDNHHYATQTQEGWYTHYKDENGVWRSSEMTPAPFNQNFHLIMNLAMGGNWAANVNEGGIDPAINEAELLIDYVRVYQCEKDETGVACGSKGKEGSYTLESGVVEPELPIAADFNADPLVIFDGQLAANWQMAKWDDADGGDEYAIRDGLIDLKFDQTGVMYLYGDQGNTFDATPYGGGEYRFKIRWVDGDATGLKVGFSNTAGSFAHVVLDQQYFGMKGAEGWTDVVIPVSDMLLNAPGFDLTSVDISGKFEQVGGSQLNIQIKDLQMSKGEYVPIETDAYGYELELLTETIGSGFDAYLYHGYGEASTDSLTIIEGVMSGQHNGGGNISIGSTSGHIDLSAFAQGQLNFELRIASFGSAADVLVKMDGGWPNVGDVALSETPTGMPTNNEWHSYSVNVADFVANNNRLDGSGNFELSHVINPFVIEAFGGGDLHVDVRNVTLTRPLHLLSTEFAAGFDGFLYHGYNEPWTDTLTISNGVMNGTHSGGGNISIGSSGAAVDLSSLANADIAFDLRIVNQGSASDVLIKIDSGWPNLGDVALSETSQSMPIDSNWVSYAIPVSQFVANNNRLDGSGVLNLSSVINAFVVEAFGGGDLEVEVRNVRYQF</sequence>
<dbReference type="PANTHER" id="PTHR10963:SF55">
    <property type="entry name" value="GLYCOSIDE HYDROLASE FAMILY 16 PROTEIN"/>
    <property type="match status" value="1"/>
</dbReference>
<dbReference type="CDD" id="cd08023">
    <property type="entry name" value="GH16_laminarinase_like"/>
    <property type="match status" value="1"/>
</dbReference>
<keyword evidence="4" id="KW-1185">Reference proteome</keyword>
<evidence type="ECO:0000313" key="4">
    <source>
        <dbReference type="Proteomes" id="UP001595710"/>
    </source>
</evidence>
<dbReference type="SUPFAM" id="SSF49899">
    <property type="entry name" value="Concanavalin A-like lectins/glucanases"/>
    <property type="match status" value="1"/>
</dbReference>
<dbReference type="Proteomes" id="UP001595710">
    <property type="component" value="Unassembled WGS sequence"/>
</dbReference>
<name>A0ABV7WQH1_9GAMM</name>
<dbReference type="SUPFAM" id="SSF49785">
    <property type="entry name" value="Galactose-binding domain-like"/>
    <property type="match status" value="2"/>
</dbReference>
<comment type="similarity">
    <text evidence="1">Belongs to the glycosyl hydrolase 16 family.</text>
</comment>